<dbReference type="KEGG" id="swo:Swol_1669"/>
<dbReference type="AlphaFoldDB" id="Q0AWD7"/>
<evidence type="ECO:0000313" key="1">
    <source>
        <dbReference type="EMBL" id="ABI68967.1"/>
    </source>
</evidence>
<dbReference type="eggNOG" id="ENOG5033098">
    <property type="taxonomic scope" value="Bacteria"/>
</dbReference>
<reference evidence="2" key="1">
    <citation type="journal article" date="2010" name="Environ. Microbiol.">
        <title>The genome of Syntrophomonas wolfei: new insights into syntrophic metabolism and biohydrogen production.</title>
        <authorList>
            <person name="Sieber J.R."/>
            <person name="Sims D.R."/>
            <person name="Han C."/>
            <person name="Kim E."/>
            <person name="Lykidis A."/>
            <person name="Lapidus A.L."/>
            <person name="McDonnald E."/>
            <person name="Rohlin L."/>
            <person name="Culley D.E."/>
            <person name="Gunsalus R."/>
            <person name="McInerney M.J."/>
        </authorList>
    </citation>
    <scope>NUCLEOTIDE SEQUENCE [LARGE SCALE GENOMIC DNA]</scope>
    <source>
        <strain evidence="2">DSM 2245B / Goettingen</strain>
    </source>
</reference>
<dbReference type="EMBL" id="CP000448">
    <property type="protein sequence ID" value="ABI68967.1"/>
    <property type="molecule type" value="Genomic_DNA"/>
</dbReference>
<evidence type="ECO:0000313" key="2">
    <source>
        <dbReference type="Proteomes" id="UP000001968"/>
    </source>
</evidence>
<accession>Q0AWD7</accession>
<name>Q0AWD7_SYNWW</name>
<organism evidence="1 2">
    <name type="scientific">Syntrophomonas wolfei subsp. wolfei (strain DSM 2245B / Goettingen)</name>
    <dbReference type="NCBI Taxonomy" id="335541"/>
    <lineage>
        <taxon>Bacteria</taxon>
        <taxon>Bacillati</taxon>
        <taxon>Bacillota</taxon>
        <taxon>Clostridia</taxon>
        <taxon>Eubacteriales</taxon>
        <taxon>Syntrophomonadaceae</taxon>
        <taxon>Syntrophomonas</taxon>
    </lineage>
</organism>
<gene>
    <name evidence="1" type="ordered locus">Swol_1669</name>
</gene>
<keyword evidence="2" id="KW-1185">Reference proteome</keyword>
<sequence>MMEEKHYCNPDKIYVSVKAVFYPDGGCKPTAVIWEDGREYEINRVTDIRRAASLKAGGVGIRYTCRVGNREVYLFLEEDRWFMEKKGTR</sequence>
<proteinExistence type="predicted"/>
<protein>
    <submittedName>
        <fullName evidence="1">Uncharacterized protein</fullName>
    </submittedName>
</protein>
<dbReference type="HOGENOM" id="CLU_148550_1_0_9"/>
<dbReference type="STRING" id="335541.Swol_1669"/>
<dbReference type="RefSeq" id="WP_011641065.1">
    <property type="nucleotide sequence ID" value="NC_008346.1"/>
</dbReference>
<dbReference type="Proteomes" id="UP000001968">
    <property type="component" value="Chromosome"/>
</dbReference>